<evidence type="ECO:0000256" key="2">
    <source>
        <dbReference type="SAM" id="MobiDB-lite"/>
    </source>
</evidence>
<dbReference type="AlphaFoldDB" id="A0ABD0XQ12"/>
<evidence type="ECO:0000256" key="1">
    <source>
        <dbReference type="PROSITE-ProRule" id="PRU00459"/>
    </source>
</evidence>
<evidence type="ECO:0000313" key="3">
    <source>
        <dbReference type="EMBL" id="KAL1023438.1"/>
    </source>
</evidence>
<accession>A0ABD0XQ12</accession>
<feature type="compositionally biased region" description="Basic and acidic residues" evidence="2">
    <location>
        <begin position="1"/>
        <end position="15"/>
    </location>
</feature>
<name>A0ABD0XQ12_UMBPY</name>
<feature type="region of interest" description="Disordered" evidence="2">
    <location>
        <begin position="1"/>
        <end position="25"/>
    </location>
</feature>
<organism evidence="3 4">
    <name type="scientific">Umbra pygmaea</name>
    <name type="common">Eastern mudminnow</name>
    <dbReference type="NCBI Taxonomy" id="75934"/>
    <lineage>
        <taxon>Eukaryota</taxon>
        <taxon>Metazoa</taxon>
        <taxon>Chordata</taxon>
        <taxon>Craniata</taxon>
        <taxon>Vertebrata</taxon>
        <taxon>Euteleostomi</taxon>
        <taxon>Actinopterygii</taxon>
        <taxon>Neopterygii</taxon>
        <taxon>Teleostei</taxon>
        <taxon>Protacanthopterygii</taxon>
        <taxon>Esociformes</taxon>
        <taxon>Umbridae</taxon>
        <taxon>Umbra</taxon>
    </lineage>
</organism>
<dbReference type="SUPFAM" id="SSF63748">
    <property type="entry name" value="Tudor/PWWP/MBT"/>
    <property type="match status" value="1"/>
</dbReference>
<feature type="repeat" description="MBT" evidence="1">
    <location>
        <begin position="30"/>
        <end position="99"/>
    </location>
</feature>
<dbReference type="Gene3D" id="2.30.30.140">
    <property type="match status" value="1"/>
</dbReference>
<sequence>MGKTSLKDQKKEKAGKSFLPTGPTPAKESFTWEEYLVETSSMPAPPNFFRQSRVPPSNDFKVGMKLEARILEILPLCTYLLIEHNKFNALCVSNLDRVA</sequence>
<gene>
    <name evidence="3" type="ORF">UPYG_G00040830</name>
</gene>
<comment type="caution">
    <text evidence="3">The sequence shown here is derived from an EMBL/GenBank/DDBJ whole genome shotgun (WGS) entry which is preliminary data.</text>
</comment>
<dbReference type="PROSITE" id="PS51079">
    <property type="entry name" value="MBT"/>
    <property type="match status" value="1"/>
</dbReference>
<protein>
    <submittedName>
        <fullName evidence="3">Uncharacterized protein</fullName>
    </submittedName>
</protein>
<keyword evidence="4" id="KW-1185">Reference proteome</keyword>
<evidence type="ECO:0000313" key="4">
    <source>
        <dbReference type="Proteomes" id="UP001557470"/>
    </source>
</evidence>
<dbReference type="InterPro" id="IPR004092">
    <property type="entry name" value="Mbt"/>
</dbReference>
<dbReference type="Proteomes" id="UP001557470">
    <property type="component" value="Unassembled WGS sequence"/>
</dbReference>
<proteinExistence type="predicted"/>
<dbReference type="EMBL" id="JAGEUA010000001">
    <property type="protein sequence ID" value="KAL1023438.1"/>
    <property type="molecule type" value="Genomic_DNA"/>
</dbReference>
<reference evidence="3 4" key="1">
    <citation type="submission" date="2024-06" db="EMBL/GenBank/DDBJ databases">
        <authorList>
            <person name="Pan Q."/>
            <person name="Wen M."/>
            <person name="Jouanno E."/>
            <person name="Zahm M."/>
            <person name="Klopp C."/>
            <person name="Cabau C."/>
            <person name="Louis A."/>
            <person name="Berthelot C."/>
            <person name="Parey E."/>
            <person name="Roest Crollius H."/>
            <person name="Montfort J."/>
            <person name="Robinson-Rechavi M."/>
            <person name="Bouchez O."/>
            <person name="Lampietro C."/>
            <person name="Lopez Roques C."/>
            <person name="Donnadieu C."/>
            <person name="Postlethwait J."/>
            <person name="Bobe J."/>
            <person name="Verreycken H."/>
            <person name="Guiguen Y."/>
        </authorList>
    </citation>
    <scope>NUCLEOTIDE SEQUENCE [LARGE SCALE GENOMIC DNA]</scope>
    <source>
        <strain evidence="3">Up_M1</strain>
        <tissue evidence="3">Testis</tissue>
    </source>
</reference>